<accession>A0A099NKP5</accession>
<sequence>DSAGAINASPDASIV</sequence>
<evidence type="ECO:0000313" key="2">
    <source>
        <dbReference type="EMBL" id="KGK32678.1"/>
    </source>
</evidence>
<organism evidence="1 3">
    <name type="scientific">Pichia kudriavzevii</name>
    <name type="common">Yeast</name>
    <name type="synonym">Issatchenkia orientalis</name>
    <dbReference type="NCBI Taxonomy" id="4909"/>
    <lineage>
        <taxon>Eukaryota</taxon>
        <taxon>Fungi</taxon>
        <taxon>Dikarya</taxon>
        <taxon>Ascomycota</taxon>
        <taxon>Saccharomycotina</taxon>
        <taxon>Pichiomycetes</taxon>
        <taxon>Pichiales</taxon>
        <taxon>Pichiaceae</taxon>
        <taxon>Pichia</taxon>
    </lineage>
</organism>
<dbReference type="HOGENOM" id="CLU_3434861_0_0_1"/>
<name>A0A099NKP5_PICKU</name>
<feature type="non-terminal residue" evidence="1">
    <location>
        <position position="1"/>
    </location>
</feature>
<reference evidence="3" key="1">
    <citation type="journal article" date="2014" name="Microb. Cell Fact.">
        <title>Exploiting Issatchenkia orientalis SD108 for succinic acid production.</title>
        <authorList>
            <person name="Xiao H."/>
            <person name="Shao Z."/>
            <person name="Jiang Y."/>
            <person name="Dole S."/>
            <person name="Zhao H."/>
        </authorList>
    </citation>
    <scope>NUCLEOTIDE SEQUENCE [LARGE SCALE GENOMIC DNA]</scope>
    <source>
        <strain evidence="3">SD108</strain>
    </source>
</reference>
<gene>
    <name evidence="2" type="ORF">JL09_g6715</name>
    <name evidence="1" type="ORF">JL09_g6719</name>
</gene>
<protein>
    <submittedName>
        <fullName evidence="1">Uncharacterized protein</fullName>
    </submittedName>
</protein>
<reference evidence="1" key="2">
    <citation type="submission" date="2014-08" db="EMBL/GenBank/DDBJ databases">
        <title>Exploiting Issatchenkia orientalis SD108 for Succinic Acid Production.</title>
        <authorList>
            <person name="Xiao H."/>
            <person name="Shao Z."/>
            <person name="Jiang Y."/>
            <person name="Dole S."/>
            <person name="Zhao H."/>
        </authorList>
    </citation>
    <scope>NUCLEOTIDE SEQUENCE [LARGE SCALE GENOMIC DNA]</scope>
    <source>
        <strain evidence="1">SD108</strain>
    </source>
</reference>
<evidence type="ECO:0000313" key="1">
    <source>
        <dbReference type="EMBL" id="KGK32674.1"/>
    </source>
</evidence>
<comment type="caution">
    <text evidence="1">The sequence shown here is derived from an EMBL/GenBank/DDBJ whole genome shotgun (WGS) entry which is preliminary data.</text>
</comment>
<proteinExistence type="predicted"/>
<dbReference type="Proteomes" id="UP000029867">
    <property type="component" value="Unassembled WGS sequence"/>
</dbReference>
<evidence type="ECO:0000313" key="3">
    <source>
        <dbReference type="Proteomes" id="UP000029867"/>
    </source>
</evidence>
<dbReference type="EMBL" id="JQFK01001984">
    <property type="protein sequence ID" value="KGK32674.1"/>
    <property type="molecule type" value="Genomic_DNA"/>
</dbReference>
<dbReference type="EMBL" id="JQFK01001980">
    <property type="protein sequence ID" value="KGK32678.1"/>
    <property type="molecule type" value="Genomic_DNA"/>
</dbReference>